<dbReference type="STRING" id="754477.Q7C_1479"/>
<dbReference type="HOGENOM" id="CLU_3081676_0_0_6"/>
<name>I1YI85_METFJ</name>
<keyword evidence="2" id="KW-1185">Reference proteome</keyword>
<protein>
    <submittedName>
        <fullName evidence="1">Uncharacterized protein</fullName>
    </submittedName>
</protein>
<accession>I1YI85</accession>
<dbReference type="Proteomes" id="UP000009145">
    <property type="component" value="Chromosome"/>
</dbReference>
<dbReference type="PATRIC" id="fig|754477.3.peg.1459"/>
<organism evidence="1 2">
    <name type="scientific">Methylophaga frappieri (strain ATCC BAA-2434 / DSM 25690 / JAM7)</name>
    <dbReference type="NCBI Taxonomy" id="754477"/>
    <lineage>
        <taxon>Bacteria</taxon>
        <taxon>Pseudomonadati</taxon>
        <taxon>Pseudomonadota</taxon>
        <taxon>Gammaproteobacteria</taxon>
        <taxon>Thiotrichales</taxon>
        <taxon>Piscirickettsiaceae</taxon>
        <taxon>Methylophaga</taxon>
    </lineage>
</organism>
<evidence type="ECO:0000313" key="2">
    <source>
        <dbReference type="Proteomes" id="UP000009145"/>
    </source>
</evidence>
<reference evidence="1 2" key="1">
    <citation type="journal article" date="2012" name="J. Bacteriol.">
        <title>Complete genome sequences of Methylophaga sp. strain JAM1 and Methylophaga sp. strain JAM7.</title>
        <authorList>
            <person name="Villeneuve C."/>
            <person name="Martineau C."/>
            <person name="Mauffrey F."/>
            <person name="Villemur R."/>
        </authorList>
    </citation>
    <scope>NUCLEOTIDE SEQUENCE [LARGE SCALE GENOMIC DNA]</scope>
    <source>
        <strain evidence="1 2">JAM7</strain>
    </source>
</reference>
<dbReference type="KEGG" id="mec:Q7C_1479"/>
<gene>
    <name evidence="1" type="ordered locus">Q7C_1479</name>
</gene>
<dbReference type="AlphaFoldDB" id="I1YI85"/>
<proteinExistence type="predicted"/>
<dbReference type="EMBL" id="CP003380">
    <property type="protein sequence ID" value="AFJ02628.1"/>
    <property type="molecule type" value="Genomic_DNA"/>
</dbReference>
<evidence type="ECO:0000313" key="1">
    <source>
        <dbReference type="EMBL" id="AFJ02628.1"/>
    </source>
</evidence>
<sequence>MRAHNAVFWGAGAPAKASQQRGLLRCDNNTLLQLAPFVALCYIPQYADLRRM</sequence>